<dbReference type="Bgee" id="ENSELUG00000009533">
    <property type="expression patterns" value="Expressed in head kidney and 3 other cell types or tissues"/>
</dbReference>
<dbReference type="Gene3D" id="2.60.40.10">
    <property type="entry name" value="Immunoglobulins"/>
    <property type="match status" value="1"/>
</dbReference>
<feature type="domain" description="Immunoglobulin" evidence="2">
    <location>
        <begin position="5"/>
        <end position="108"/>
    </location>
</feature>
<reference evidence="3" key="4">
    <citation type="submission" date="2025-09" db="UniProtKB">
        <authorList>
            <consortium name="Ensembl"/>
        </authorList>
    </citation>
    <scope>IDENTIFICATION</scope>
</reference>
<organism evidence="3 4">
    <name type="scientific">Esox lucius</name>
    <name type="common">Northern pike</name>
    <dbReference type="NCBI Taxonomy" id="8010"/>
    <lineage>
        <taxon>Eukaryota</taxon>
        <taxon>Metazoa</taxon>
        <taxon>Chordata</taxon>
        <taxon>Craniata</taxon>
        <taxon>Vertebrata</taxon>
        <taxon>Euteleostomi</taxon>
        <taxon>Actinopterygii</taxon>
        <taxon>Neopterygii</taxon>
        <taxon>Teleostei</taxon>
        <taxon>Protacanthopterygii</taxon>
        <taxon>Esociformes</taxon>
        <taxon>Esocidae</taxon>
        <taxon>Esox</taxon>
    </lineage>
</organism>
<dbReference type="Proteomes" id="UP000265140">
    <property type="component" value="Chromosome 11"/>
</dbReference>
<evidence type="ECO:0000259" key="2">
    <source>
        <dbReference type="SMART" id="SM00409"/>
    </source>
</evidence>
<dbReference type="InterPro" id="IPR036179">
    <property type="entry name" value="Ig-like_dom_sf"/>
</dbReference>
<dbReference type="InterPro" id="IPR039090">
    <property type="entry name" value="CD7"/>
</dbReference>
<dbReference type="GeneTree" id="ENSGT01030000235004"/>
<reference evidence="3" key="3">
    <citation type="submission" date="2025-08" db="UniProtKB">
        <authorList>
            <consortium name="Ensembl"/>
        </authorList>
    </citation>
    <scope>IDENTIFICATION</scope>
</reference>
<keyword evidence="1" id="KW-0812">Transmembrane</keyword>
<dbReference type="GO" id="GO:0016020">
    <property type="term" value="C:membrane"/>
    <property type="evidence" value="ECO:0007669"/>
    <property type="project" value="InterPro"/>
</dbReference>
<dbReference type="GO" id="GO:0002250">
    <property type="term" value="P:adaptive immune response"/>
    <property type="evidence" value="ECO:0007669"/>
    <property type="project" value="InterPro"/>
</dbReference>
<keyword evidence="1" id="KW-0472">Membrane</keyword>
<dbReference type="InterPro" id="IPR003599">
    <property type="entry name" value="Ig_sub"/>
</dbReference>
<dbReference type="SUPFAM" id="SSF48726">
    <property type="entry name" value="Immunoglobulin"/>
    <property type="match status" value="1"/>
</dbReference>
<dbReference type="PANTHER" id="PTHR15343">
    <property type="entry name" value="CD7"/>
    <property type="match status" value="1"/>
</dbReference>
<dbReference type="AlphaFoldDB" id="A0A3P8ZTQ2"/>
<sequence>NRKLHLLFTFQERDNITIHCSTSQTDRESITLFRRFTKETEVFNLYKETKKVTLQDEFKSRMNNEGEFHNMSLTIKHLTTEDSGVYWCTYIRFNKANIEAESVLLVVTGEECNQPVEPLWMDRYMTLILVSAGTAGIVLLLSLVILFTWVIPRVSIMDKVVCFALVDYYSPTHMQTFSPSCCHMFIVNTCTEI</sequence>
<name>A0A3P8ZTQ2_ESOLU</name>
<keyword evidence="1" id="KW-1133">Transmembrane helix</keyword>
<evidence type="ECO:0000313" key="3">
    <source>
        <dbReference type="Ensembl" id="ENSELUP00000031859.3"/>
    </source>
</evidence>
<dbReference type="InParanoid" id="A0A3P8ZTQ2"/>
<reference evidence="3" key="2">
    <citation type="submission" date="2020-02" db="EMBL/GenBank/DDBJ databases">
        <title>Esox lucius (northern pike) genome, fEsoLuc1, primary haplotype.</title>
        <authorList>
            <person name="Myers G."/>
            <person name="Karagic N."/>
            <person name="Meyer A."/>
            <person name="Pippel M."/>
            <person name="Reichard M."/>
            <person name="Winkler S."/>
            <person name="Tracey A."/>
            <person name="Sims Y."/>
            <person name="Howe K."/>
            <person name="Rhie A."/>
            <person name="Formenti G."/>
            <person name="Durbin R."/>
            <person name="Fedrigo O."/>
            <person name="Jarvis E.D."/>
        </authorList>
    </citation>
    <scope>NUCLEOTIDE SEQUENCE [LARGE SCALE GENOMIC DNA]</scope>
</reference>
<keyword evidence="4" id="KW-1185">Reference proteome</keyword>
<dbReference type="SMART" id="SM00409">
    <property type="entry name" value="IG"/>
    <property type="match status" value="1"/>
</dbReference>
<dbReference type="OMA" id="HEDYKER"/>
<dbReference type="GO" id="GO:0038023">
    <property type="term" value="F:signaling receptor activity"/>
    <property type="evidence" value="ECO:0007669"/>
    <property type="project" value="InterPro"/>
</dbReference>
<accession>A0A3P8ZTQ2</accession>
<protein>
    <recommendedName>
        <fullName evidence="2">Immunoglobulin domain-containing protein</fullName>
    </recommendedName>
</protein>
<evidence type="ECO:0000256" key="1">
    <source>
        <dbReference type="SAM" id="Phobius"/>
    </source>
</evidence>
<reference evidence="4" key="1">
    <citation type="journal article" date="2014" name="PLoS ONE">
        <title>The genome and linkage map of the northern pike (Esox lucius): conserved synteny revealed between the salmonid sister group and the Neoteleostei.</title>
        <authorList>
            <person name="Rondeau E.B."/>
            <person name="Minkley D.R."/>
            <person name="Leong J.S."/>
            <person name="Messmer A.M."/>
            <person name="Jantzen J.R."/>
            <person name="von Schalburg K.R."/>
            <person name="Lemon C."/>
            <person name="Bird N.H."/>
            <person name="Koop B.F."/>
        </authorList>
    </citation>
    <scope>NUCLEOTIDE SEQUENCE</scope>
</reference>
<dbReference type="Ensembl" id="ENSELUT00000004715.3">
    <property type="protein sequence ID" value="ENSELUP00000031859.3"/>
    <property type="gene ID" value="ENSELUG00000009533.3"/>
</dbReference>
<evidence type="ECO:0000313" key="4">
    <source>
        <dbReference type="Proteomes" id="UP000265140"/>
    </source>
</evidence>
<dbReference type="InterPro" id="IPR013106">
    <property type="entry name" value="Ig_V-set"/>
</dbReference>
<dbReference type="Pfam" id="PF07686">
    <property type="entry name" value="V-set"/>
    <property type="match status" value="1"/>
</dbReference>
<dbReference type="InterPro" id="IPR013783">
    <property type="entry name" value="Ig-like_fold"/>
</dbReference>
<proteinExistence type="predicted"/>
<dbReference type="PANTHER" id="PTHR15343:SF0">
    <property type="entry name" value="T-CELL ANTIGEN CD7"/>
    <property type="match status" value="1"/>
</dbReference>
<feature type="transmembrane region" description="Helical" evidence="1">
    <location>
        <begin position="127"/>
        <end position="151"/>
    </location>
</feature>